<reference evidence="1 2" key="1">
    <citation type="journal article" date="2020" name="ISME J.">
        <title>Comparative genomics reveals insights into cyanobacterial evolution and habitat adaptation.</title>
        <authorList>
            <person name="Chen M.Y."/>
            <person name="Teng W.K."/>
            <person name="Zhao L."/>
            <person name="Hu C.X."/>
            <person name="Zhou Y.K."/>
            <person name="Han B.P."/>
            <person name="Song L.R."/>
            <person name="Shu W.S."/>
        </authorList>
    </citation>
    <scope>NUCLEOTIDE SEQUENCE [LARGE SCALE GENOMIC DNA]</scope>
    <source>
        <strain evidence="1 2">FACHB-1370</strain>
    </source>
</reference>
<dbReference type="Proteomes" id="UP000641954">
    <property type="component" value="Unassembled WGS sequence"/>
</dbReference>
<organism evidence="1 2">
    <name type="scientific">Planktothricoides raciborskii FACHB-1370</name>
    <dbReference type="NCBI Taxonomy" id="2949576"/>
    <lineage>
        <taxon>Bacteria</taxon>
        <taxon>Bacillati</taxon>
        <taxon>Cyanobacteriota</taxon>
        <taxon>Cyanophyceae</taxon>
        <taxon>Oscillatoriophycideae</taxon>
        <taxon>Oscillatoriales</taxon>
        <taxon>Oscillatoriaceae</taxon>
        <taxon>Planktothricoides</taxon>
    </lineage>
</organism>
<dbReference type="RefSeq" id="WP_190876989.1">
    <property type="nucleotide sequence ID" value="NZ_JACJSK010000002.1"/>
</dbReference>
<evidence type="ECO:0000313" key="1">
    <source>
        <dbReference type="EMBL" id="MBD2542617.1"/>
    </source>
</evidence>
<name>A0ABR8E886_9CYAN</name>
<dbReference type="EMBL" id="JACJSK010000002">
    <property type="protein sequence ID" value="MBD2542617.1"/>
    <property type="molecule type" value="Genomic_DNA"/>
</dbReference>
<accession>A0ABR8E886</accession>
<sequence length="86" mass="9780">MIDNLATRNPVASDYLSKNANIVAEIRFLCRHIKVKNQGLETGFLEKISVLMQVLFQKPGFFVSHVTNSLRSRSLVSVSEIQFEVR</sequence>
<protein>
    <submittedName>
        <fullName evidence="1">Uncharacterized protein</fullName>
    </submittedName>
</protein>
<keyword evidence="2" id="KW-1185">Reference proteome</keyword>
<evidence type="ECO:0000313" key="2">
    <source>
        <dbReference type="Proteomes" id="UP000641954"/>
    </source>
</evidence>
<gene>
    <name evidence="1" type="ORF">H6G72_01775</name>
</gene>
<proteinExistence type="predicted"/>
<comment type="caution">
    <text evidence="1">The sequence shown here is derived from an EMBL/GenBank/DDBJ whole genome shotgun (WGS) entry which is preliminary data.</text>
</comment>